<organism evidence="8 9">
    <name type="scientific">Comamonas antarctica</name>
    <dbReference type="NCBI Taxonomy" id="2743470"/>
    <lineage>
        <taxon>Bacteria</taxon>
        <taxon>Pseudomonadati</taxon>
        <taxon>Pseudomonadota</taxon>
        <taxon>Betaproteobacteria</taxon>
        <taxon>Burkholderiales</taxon>
        <taxon>Comamonadaceae</taxon>
        <taxon>Comamonas</taxon>
    </lineage>
</organism>
<reference evidence="8 9" key="1">
    <citation type="submission" date="2020-06" db="EMBL/GenBank/DDBJ databases">
        <title>Acidovorax antarctica sp. nov., isolated from Corinth ice sheet soil, Antarctic Fields Peninsula.</title>
        <authorList>
            <person name="Xu Q."/>
            <person name="Peng F."/>
        </authorList>
    </citation>
    <scope>NUCLEOTIDE SEQUENCE [LARGE SCALE GENOMIC DNA]</scope>
    <source>
        <strain evidence="8 9">16-35-5</strain>
        <plasmid evidence="8 9">unnamed1</plasmid>
    </source>
</reference>
<dbReference type="EMBL" id="CP054841">
    <property type="protein sequence ID" value="QKV55260.1"/>
    <property type="molecule type" value="Genomic_DNA"/>
</dbReference>
<dbReference type="CDD" id="cd00075">
    <property type="entry name" value="HATPase"/>
    <property type="match status" value="1"/>
</dbReference>
<dbReference type="InterPro" id="IPR003594">
    <property type="entry name" value="HATPase_dom"/>
</dbReference>
<dbReference type="Gene3D" id="3.30.565.10">
    <property type="entry name" value="Histidine kinase-like ATPase, C-terminal domain"/>
    <property type="match status" value="1"/>
</dbReference>
<dbReference type="GO" id="GO:0000155">
    <property type="term" value="F:phosphorelay sensor kinase activity"/>
    <property type="evidence" value="ECO:0007669"/>
    <property type="project" value="InterPro"/>
</dbReference>
<name>A0A6N1XBW6_9BURK</name>
<dbReference type="Pfam" id="PF00512">
    <property type="entry name" value="HisKA"/>
    <property type="match status" value="1"/>
</dbReference>
<evidence type="ECO:0000256" key="2">
    <source>
        <dbReference type="ARBA" id="ARBA00012438"/>
    </source>
</evidence>
<dbReference type="InterPro" id="IPR029016">
    <property type="entry name" value="GAF-like_dom_sf"/>
</dbReference>
<evidence type="ECO:0000313" key="8">
    <source>
        <dbReference type="EMBL" id="QKV55260.1"/>
    </source>
</evidence>
<feature type="domain" description="Histidine kinase" evidence="7">
    <location>
        <begin position="189"/>
        <end position="401"/>
    </location>
</feature>
<keyword evidence="9" id="KW-1185">Reference proteome</keyword>
<keyword evidence="8" id="KW-0614">Plasmid</keyword>
<evidence type="ECO:0000256" key="3">
    <source>
        <dbReference type="ARBA" id="ARBA00022553"/>
    </source>
</evidence>
<dbReference type="SMART" id="SM00387">
    <property type="entry name" value="HATPase_c"/>
    <property type="match status" value="1"/>
</dbReference>
<dbReference type="InterPro" id="IPR005467">
    <property type="entry name" value="His_kinase_dom"/>
</dbReference>
<dbReference type="PRINTS" id="PR00344">
    <property type="entry name" value="BCTRLSENSOR"/>
</dbReference>
<dbReference type="AlphaFoldDB" id="A0A6N1XBW6"/>
<dbReference type="Pfam" id="PF02518">
    <property type="entry name" value="HATPase_c"/>
    <property type="match status" value="1"/>
</dbReference>
<dbReference type="EC" id="2.7.13.3" evidence="2"/>
<comment type="catalytic activity">
    <reaction evidence="1">
        <text>ATP + protein L-histidine = ADP + protein N-phospho-L-histidine.</text>
        <dbReference type="EC" id="2.7.13.3"/>
    </reaction>
</comment>
<dbReference type="Gene3D" id="3.30.450.40">
    <property type="match status" value="1"/>
</dbReference>
<evidence type="ECO:0000256" key="4">
    <source>
        <dbReference type="ARBA" id="ARBA00022679"/>
    </source>
</evidence>
<evidence type="ECO:0000256" key="6">
    <source>
        <dbReference type="ARBA" id="ARBA00023012"/>
    </source>
</evidence>
<evidence type="ECO:0000313" key="9">
    <source>
        <dbReference type="Proteomes" id="UP000509579"/>
    </source>
</evidence>
<protein>
    <recommendedName>
        <fullName evidence="2">histidine kinase</fullName>
        <ecNumber evidence="2">2.7.13.3</ecNumber>
    </recommendedName>
</protein>
<dbReference type="KEGG" id="aant:HUK68_20195"/>
<dbReference type="InterPro" id="IPR003018">
    <property type="entry name" value="GAF"/>
</dbReference>
<dbReference type="Pfam" id="PF01590">
    <property type="entry name" value="GAF"/>
    <property type="match status" value="1"/>
</dbReference>
<keyword evidence="6" id="KW-0902">Two-component regulatory system</keyword>
<keyword evidence="5 8" id="KW-0418">Kinase</keyword>
<dbReference type="InterPro" id="IPR050736">
    <property type="entry name" value="Sensor_HK_Regulatory"/>
</dbReference>
<keyword evidence="4" id="KW-0808">Transferase</keyword>
<dbReference type="PROSITE" id="PS50109">
    <property type="entry name" value="HIS_KIN"/>
    <property type="match status" value="1"/>
</dbReference>
<dbReference type="PANTHER" id="PTHR43711:SF1">
    <property type="entry name" value="HISTIDINE KINASE 1"/>
    <property type="match status" value="1"/>
</dbReference>
<evidence type="ECO:0000259" key="7">
    <source>
        <dbReference type="PROSITE" id="PS50109"/>
    </source>
</evidence>
<dbReference type="PANTHER" id="PTHR43711">
    <property type="entry name" value="TWO-COMPONENT HISTIDINE KINASE"/>
    <property type="match status" value="1"/>
</dbReference>
<gene>
    <name evidence="8" type="ORF">HUK68_20195</name>
</gene>
<dbReference type="SMART" id="SM00388">
    <property type="entry name" value="HisKA"/>
    <property type="match status" value="1"/>
</dbReference>
<dbReference type="CDD" id="cd00082">
    <property type="entry name" value="HisKA"/>
    <property type="match status" value="1"/>
</dbReference>
<evidence type="ECO:0000256" key="5">
    <source>
        <dbReference type="ARBA" id="ARBA00022777"/>
    </source>
</evidence>
<proteinExistence type="predicted"/>
<dbReference type="Proteomes" id="UP000509579">
    <property type="component" value="Plasmid unnamed1"/>
</dbReference>
<geneLocation type="plasmid" evidence="8 9">
    <name>unnamed1</name>
</geneLocation>
<dbReference type="InterPro" id="IPR036097">
    <property type="entry name" value="HisK_dim/P_sf"/>
</dbReference>
<dbReference type="InterPro" id="IPR004358">
    <property type="entry name" value="Sig_transdc_His_kin-like_C"/>
</dbReference>
<dbReference type="InterPro" id="IPR036890">
    <property type="entry name" value="HATPase_C_sf"/>
</dbReference>
<dbReference type="SUPFAM" id="SSF55781">
    <property type="entry name" value="GAF domain-like"/>
    <property type="match status" value="1"/>
</dbReference>
<sequence>MAPGALVNDLPESIAHDVAAVARISAVPSILRIICDNTGMRFAAVARVTDGTWTACAVEDHIAFGLLPGGQLDVHTTLCKESRAAGMPVSFDHASEDARYRDHHTPRIYNIQSYISVPIIRPDGSYFGNLCAIDPSPNMVSDAKTIGMFQNFAELIGRQLVLEQRHEETEKALHDSRQATELRDQFIAVLGHDLRNPVASMRAISETMLRRQDAEMLKYGARLRANARRMARLIDDVLDLARGRMGSGMGVDIVPLTDLEPRLREVVAELRDSHAAWNIIENYAVGEAVECDLGRVQQLVSNLLGNALAYGDPAQAVTVNAKVDGNWLELSVCNAGTPIAPSCLARIFEPYWRPAESKPGGGLGLGLHICAMIVKAHDGTLHVSSSAEAGTCFTARLPVRKGVTAIA</sequence>
<accession>A0A6N1XBW6</accession>
<evidence type="ECO:0000256" key="1">
    <source>
        <dbReference type="ARBA" id="ARBA00000085"/>
    </source>
</evidence>
<dbReference type="InterPro" id="IPR003661">
    <property type="entry name" value="HisK_dim/P_dom"/>
</dbReference>
<keyword evidence="3" id="KW-0597">Phosphoprotein</keyword>
<dbReference type="SUPFAM" id="SSF47384">
    <property type="entry name" value="Homodimeric domain of signal transducing histidine kinase"/>
    <property type="match status" value="1"/>
</dbReference>
<dbReference type="SUPFAM" id="SSF55874">
    <property type="entry name" value="ATPase domain of HSP90 chaperone/DNA topoisomerase II/histidine kinase"/>
    <property type="match status" value="1"/>
</dbReference>
<dbReference type="Gene3D" id="1.10.287.130">
    <property type="match status" value="1"/>
</dbReference>